<reference evidence="1" key="1">
    <citation type="submission" date="2014-05" db="EMBL/GenBank/DDBJ databases">
        <authorList>
            <person name="Chronopoulou M."/>
        </authorList>
    </citation>
    <scope>NUCLEOTIDE SEQUENCE</scope>
    <source>
        <tissue evidence="1">Whole organism</tissue>
    </source>
</reference>
<protein>
    <submittedName>
        <fullName evidence="1">Uncharacterized protein</fullName>
    </submittedName>
</protein>
<evidence type="ECO:0000313" key="1">
    <source>
        <dbReference type="EMBL" id="CDW30840.1"/>
    </source>
</evidence>
<dbReference type="EMBL" id="HACA01013479">
    <property type="protein sequence ID" value="CDW30840.1"/>
    <property type="molecule type" value="Transcribed_RNA"/>
</dbReference>
<proteinExistence type="predicted"/>
<dbReference type="AlphaFoldDB" id="A0A0K2TYD2"/>
<accession>A0A0K2TYD2</accession>
<name>A0A0K2TYD2_LEPSM</name>
<sequence length="78" mass="8931">MLGKASADKFNFPWGPVLHLYSLWAGVYHSMLEGFFLGRFFHDSIALSSEYNINCNKIVLDIIVLLHNDITHFVFVSL</sequence>
<organism evidence="1">
    <name type="scientific">Lepeophtheirus salmonis</name>
    <name type="common">Salmon louse</name>
    <name type="synonym">Caligus salmonis</name>
    <dbReference type="NCBI Taxonomy" id="72036"/>
    <lineage>
        <taxon>Eukaryota</taxon>
        <taxon>Metazoa</taxon>
        <taxon>Ecdysozoa</taxon>
        <taxon>Arthropoda</taxon>
        <taxon>Crustacea</taxon>
        <taxon>Multicrustacea</taxon>
        <taxon>Hexanauplia</taxon>
        <taxon>Copepoda</taxon>
        <taxon>Siphonostomatoida</taxon>
        <taxon>Caligidae</taxon>
        <taxon>Lepeophtheirus</taxon>
    </lineage>
</organism>